<feature type="signal peptide" evidence="2">
    <location>
        <begin position="1"/>
        <end position="19"/>
    </location>
</feature>
<name>A0A8X7TA98_CANPA</name>
<keyword evidence="1" id="KW-1133">Transmembrane helix</keyword>
<accession>A0A8X7TA98</accession>
<feature type="transmembrane region" description="Helical" evidence="1">
    <location>
        <begin position="458"/>
        <end position="476"/>
    </location>
</feature>
<dbReference type="OrthoDB" id="4022842at2759"/>
<proteinExistence type="predicted"/>
<feature type="transmembrane region" description="Helical" evidence="1">
    <location>
        <begin position="393"/>
        <end position="415"/>
    </location>
</feature>
<gene>
    <name evidence="3" type="ORF">FOB60_003741</name>
</gene>
<protein>
    <submittedName>
        <fullName evidence="3">Putative integral membrane protein</fullName>
    </submittedName>
</protein>
<evidence type="ECO:0000256" key="1">
    <source>
        <dbReference type="SAM" id="Phobius"/>
    </source>
</evidence>
<feature type="transmembrane region" description="Helical" evidence="1">
    <location>
        <begin position="305"/>
        <end position="325"/>
    </location>
</feature>
<feature type="transmembrane region" description="Helical" evidence="1">
    <location>
        <begin position="170"/>
        <end position="190"/>
    </location>
</feature>
<feature type="transmembrane region" description="Helical" evidence="1">
    <location>
        <begin position="267"/>
        <end position="285"/>
    </location>
</feature>
<dbReference type="EMBL" id="JABWAB010000005">
    <property type="protein sequence ID" value="KAF6051073.1"/>
    <property type="molecule type" value="Genomic_DNA"/>
</dbReference>
<dbReference type="AlphaFoldDB" id="A0A8X7TA98"/>
<feature type="transmembrane region" description="Helical" evidence="1">
    <location>
        <begin position="210"/>
        <end position="232"/>
    </location>
</feature>
<evidence type="ECO:0000313" key="4">
    <source>
        <dbReference type="Proteomes" id="UP000590412"/>
    </source>
</evidence>
<evidence type="ECO:0000313" key="3">
    <source>
        <dbReference type="EMBL" id="KAF6051073.1"/>
    </source>
</evidence>
<keyword evidence="2" id="KW-0732">Signal</keyword>
<sequence length="489" mass="55128">MTLLCNCLSLCLFFVSVLGRNFTVLTNDSGAICRRVQAKPNNDGSYVKLLVNEIIADYKIPGLIFNYDDIVNFASVPIFENFTNLYPQNKTELYLKMLNDEGQFITDTVEGHSLDSLNFWSGIIDKEIIFPVVDSGMYCVYIAPDPVNVPNFVLPVHFKKYYGNLNYAGYLYYNSLKWMLVLLVGIFAALMKLTKTKDAKGSQNLSSVKAITNTVVLLTLIPFTVEYTIYFIQLYSQNYLIEPYKSVSIMAILPFISELATNIHQAVDQYVALLFAMGLGVVYYYNDDSQSYRKFPRDWFLKTTVLFAVNLSIMIIGMICIQSPGTIPLVWTTIATESFADILNGVNLLLDFIWILLSIVFYFKTKKRLTAIPPNPDIGSSDKVVSAFKKSTLVIWIMPLLIHGLGAAVGGSWLISNIFKELDHMPTQSADTQARYGSILSMQSVERAQLLNVQLTHWSGWLNTFLTIGLVVLIWVRSSNKAALDEKNK</sequence>
<keyword evidence="1" id="KW-0812">Transmembrane</keyword>
<comment type="caution">
    <text evidence="3">The sequence shown here is derived from an EMBL/GenBank/DDBJ whole genome shotgun (WGS) entry which is preliminary data.</text>
</comment>
<keyword evidence="1" id="KW-0472">Membrane</keyword>
<feature type="transmembrane region" description="Helical" evidence="1">
    <location>
        <begin position="345"/>
        <end position="363"/>
    </location>
</feature>
<evidence type="ECO:0000256" key="2">
    <source>
        <dbReference type="SAM" id="SignalP"/>
    </source>
</evidence>
<reference evidence="3" key="1">
    <citation type="submission" date="2020-03" db="EMBL/GenBank/DDBJ databases">
        <title>FDA dAtabase for Regulatory Grade micrObial Sequences (FDA-ARGOS): Supporting development and validation of Infectious Disease Dx tests.</title>
        <authorList>
            <person name="Campos J."/>
            <person name="Goldberg B."/>
            <person name="Tallon L."/>
            <person name="Sadzewicz L."/>
            <person name="Vavikolanu K."/>
            <person name="Mehta A."/>
            <person name="Aluvathingal J."/>
            <person name="Nadendla S."/>
            <person name="Nandy P."/>
            <person name="Geyer C."/>
            <person name="Yan Y."/>
            <person name="Sichtig H."/>
        </authorList>
    </citation>
    <scope>NUCLEOTIDE SEQUENCE [LARGE SCALE GENOMIC DNA]</scope>
    <source>
        <strain evidence="3">FDAARGOS_652</strain>
    </source>
</reference>
<organism evidence="3 4">
    <name type="scientific">Candida parapsilosis</name>
    <name type="common">Yeast</name>
    <dbReference type="NCBI Taxonomy" id="5480"/>
    <lineage>
        <taxon>Eukaryota</taxon>
        <taxon>Fungi</taxon>
        <taxon>Dikarya</taxon>
        <taxon>Ascomycota</taxon>
        <taxon>Saccharomycotina</taxon>
        <taxon>Pichiomycetes</taxon>
        <taxon>Debaryomycetaceae</taxon>
        <taxon>Candida/Lodderomyces clade</taxon>
        <taxon>Candida</taxon>
    </lineage>
</organism>
<dbReference type="Proteomes" id="UP000590412">
    <property type="component" value="Unassembled WGS sequence"/>
</dbReference>
<feature type="chain" id="PRO_5044694679" evidence="2">
    <location>
        <begin position="20"/>
        <end position="489"/>
    </location>
</feature>